<evidence type="ECO:0000256" key="2">
    <source>
        <dbReference type="ARBA" id="ARBA00023125"/>
    </source>
</evidence>
<dbReference type="SUPFAM" id="SSF48498">
    <property type="entry name" value="Tetracyclin repressor-like, C-terminal domain"/>
    <property type="match status" value="1"/>
</dbReference>
<dbReference type="InterPro" id="IPR047923">
    <property type="entry name" value="ArpA-like"/>
</dbReference>
<evidence type="ECO:0000256" key="4">
    <source>
        <dbReference type="PROSITE-ProRule" id="PRU00335"/>
    </source>
</evidence>
<feature type="DNA-binding region" description="H-T-H motif" evidence="4">
    <location>
        <begin position="16"/>
        <end position="35"/>
    </location>
</feature>
<evidence type="ECO:0000256" key="1">
    <source>
        <dbReference type="ARBA" id="ARBA00023015"/>
    </source>
</evidence>
<name>A0A1I4LZ62_9ACTN</name>
<dbReference type="NCBIfam" id="NF041196">
    <property type="entry name" value="ScbR_bind_reg"/>
    <property type="match status" value="1"/>
</dbReference>
<dbReference type="Gene3D" id="1.10.357.10">
    <property type="entry name" value="Tetracycline Repressor, domain 2"/>
    <property type="match status" value="1"/>
</dbReference>
<dbReference type="InterPro" id="IPR054126">
    <property type="entry name" value="CprB_TetR_C"/>
</dbReference>
<dbReference type="InterPro" id="IPR009057">
    <property type="entry name" value="Homeodomain-like_sf"/>
</dbReference>
<keyword evidence="1" id="KW-0805">Transcription regulation</keyword>
<dbReference type="InterPro" id="IPR036271">
    <property type="entry name" value="Tet_transcr_reg_TetR-rel_C_sf"/>
</dbReference>
<dbReference type="GO" id="GO:0000976">
    <property type="term" value="F:transcription cis-regulatory region binding"/>
    <property type="evidence" value="ECO:0007669"/>
    <property type="project" value="TreeGrafter"/>
</dbReference>
<evidence type="ECO:0000256" key="3">
    <source>
        <dbReference type="ARBA" id="ARBA00023163"/>
    </source>
</evidence>
<dbReference type="Pfam" id="PF21935">
    <property type="entry name" value="TetR_C_45"/>
    <property type="match status" value="1"/>
</dbReference>
<organism evidence="6 7">
    <name type="scientific">Streptomyces pini</name>
    <dbReference type="NCBI Taxonomy" id="1520580"/>
    <lineage>
        <taxon>Bacteria</taxon>
        <taxon>Bacillati</taxon>
        <taxon>Actinomycetota</taxon>
        <taxon>Actinomycetes</taxon>
        <taxon>Kitasatosporales</taxon>
        <taxon>Streptomycetaceae</taxon>
        <taxon>Streptomyces</taxon>
    </lineage>
</organism>
<reference evidence="7" key="1">
    <citation type="submission" date="2016-10" db="EMBL/GenBank/DDBJ databases">
        <authorList>
            <person name="Varghese N."/>
            <person name="Submissions S."/>
        </authorList>
    </citation>
    <scope>NUCLEOTIDE SEQUENCE [LARGE SCALE GENOMIC DNA]</scope>
    <source>
        <strain evidence="7">PL19</strain>
    </source>
</reference>
<dbReference type="PANTHER" id="PTHR30055">
    <property type="entry name" value="HTH-TYPE TRANSCRIPTIONAL REGULATOR RUTR"/>
    <property type="match status" value="1"/>
</dbReference>
<dbReference type="OrthoDB" id="3237195at2"/>
<keyword evidence="7" id="KW-1185">Reference proteome</keyword>
<dbReference type="Proteomes" id="UP000198928">
    <property type="component" value="Unassembled WGS sequence"/>
</dbReference>
<dbReference type="PROSITE" id="PS50977">
    <property type="entry name" value="HTH_TETR_2"/>
    <property type="match status" value="1"/>
</dbReference>
<dbReference type="InterPro" id="IPR001647">
    <property type="entry name" value="HTH_TetR"/>
</dbReference>
<dbReference type="InterPro" id="IPR050109">
    <property type="entry name" value="HTH-type_TetR-like_transc_reg"/>
</dbReference>
<evidence type="ECO:0000313" key="6">
    <source>
        <dbReference type="EMBL" id="SFL96105.1"/>
    </source>
</evidence>
<dbReference type="GO" id="GO:0003700">
    <property type="term" value="F:DNA-binding transcription factor activity"/>
    <property type="evidence" value="ECO:0007669"/>
    <property type="project" value="TreeGrafter"/>
</dbReference>
<accession>A0A1I4LZ62</accession>
<sequence length="190" mass="20952">MAAAELFDEHGYRGTNVADIARRAGLTLGALYFHYGNKRGVAEAVMNSQPQAIEPLLQSEGVQHVIDITMVWARRLQLDPLLRAGVRLAVEQRSHDMSDPTSFNNWASIMAGYLQEARDNGELRPEVDPAALARFVVGACTGVQLYSQLVSCRADLMDRTCEMWQILLPGITSEEAHARLVVDPARGCTE</sequence>
<dbReference type="PANTHER" id="PTHR30055:SF234">
    <property type="entry name" value="HTH-TYPE TRANSCRIPTIONAL REGULATOR BETI"/>
    <property type="match status" value="1"/>
</dbReference>
<dbReference type="SUPFAM" id="SSF46689">
    <property type="entry name" value="Homeodomain-like"/>
    <property type="match status" value="1"/>
</dbReference>
<evidence type="ECO:0000259" key="5">
    <source>
        <dbReference type="PROSITE" id="PS50977"/>
    </source>
</evidence>
<proteinExistence type="predicted"/>
<gene>
    <name evidence="6" type="ORF">SAMN05192584_13417</name>
</gene>
<dbReference type="EMBL" id="FOSG01000034">
    <property type="protein sequence ID" value="SFL96105.1"/>
    <property type="molecule type" value="Genomic_DNA"/>
</dbReference>
<feature type="domain" description="HTH tetR-type" evidence="5">
    <location>
        <begin position="1"/>
        <end position="53"/>
    </location>
</feature>
<keyword evidence="3" id="KW-0804">Transcription</keyword>
<dbReference type="Pfam" id="PF00440">
    <property type="entry name" value="TetR_N"/>
    <property type="match status" value="1"/>
</dbReference>
<dbReference type="AlphaFoldDB" id="A0A1I4LZ62"/>
<protein>
    <submittedName>
        <fullName evidence="6">Transcriptional regulator, TetR family</fullName>
    </submittedName>
</protein>
<keyword evidence="2 4" id="KW-0238">DNA-binding</keyword>
<evidence type="ECO:0000313" key="7">
    <source>
        <dbReference type="Proteomes" id="UP000198928"/>
    </source>
</evidence>